<evidence type="ECO:0000313" key="2">
    <source>
        <dbReference type="Proteomes" id="UP000886523"/>
    </source>
</evidence>
<proteinExistence type="predicted"/>
<protein>
    <submittedName>
        <fullName evidence="1">Uncharacterized protein</fullName>
    </submittedName>
</protein>
<name>A0A9P6AZ52_9AGAM</name>
<keyword evidence="2" id="KW-1185">Reference proteome</keyword>
<dbReference type="AlphaFoldDB" id="A0A9P6AZ52"/>
<dbReference type="Proteomes" id="UP000886523">
    <property type="component" value="Unassembled WGS sequence"/>
</dbReference>
<dbReference type="OrthoDB" id="1747274at2759"/>
<reference evidence="1" key="1">
    <citation type="journal article" date="2020" name="Nat. Commun.">
        <title>Large-scale genome sequencing of mycorrhizal fungi provides insights into the early evolution of symbiotic traits.</title>
        <authorList>
            <person name="Miyauchi S."/>
            <person name="Kiss E."/>
            <person name="Kuo A."/>
            <person name="Drula E."/>
            <person name="Kohler A."/>
            <person name="Sanchez-Garcia M."/>
            <person name="Morin E."/>
            <person name="Andreopoulos B."/>
            <person name="Barry K.W."/>
            <person name="Bonito G."/>
            <person name="Buee M."/>
            <person name="Carver A."/>
            <person name="Chen C."/>
            <person name="Cichocki N."/>
            <person name="Clum A."/>
            <person name="Culley D."/>
            <person name="Crous P.W."/>
            <person name="Fauchery L."/>
            <person name="Girlanda M."/>
            <person name="Hayes R.D."/>
            <person name="Keri Z."/>
            <person name="LaButti K."/>
            <person name="Lipzen A."/>
            <person name="Lombard V."/>
            <person name="Magnuson J."/>
            <person name="Maillard F."/>
            <person name="Murat C."/>
            <person name="Nolan M."/>
            <person name="Ohm R.A."/>
            <person name="Pangilinan J."/>
            <person name="Pereira M.F."/>
            <person name="Perotto S."/>
            <person name="Peter M."/>
            <person name="Pfister S."/>
            <person name="Riley R."/>
            <person name="Sitrit Y."/>
            <person name="Stielow J.B."/>
            <person name="Szollosi G."/>
            <person name="Zifcakova L."/>
            <person name="Stursova M."/>
            <person name="Spatafora J.W."/>
            <person name="Tedersoo L."/>
            <person name="Vaario L.M."/>
            <person name="Yamada A."/>
            <person name="Yan M."/>
            <person name="Wang P."/>
            <person name="Xu J."/>
            <person name="Bruns T."/>
            <person name="Baldrian P."/>
            <person name="Vilgalys R."/>
            <person name="Dunand C."/>
            <person name="Henrissat B."/>
            <person name="Grigoriev I.V."/>
            <person name="Hibbett D."/>
            <person name="Nagy L.G."/>
            <person name="Martin F.M."/>
        </authorList>
    </citation>
    <scope>NUCLEOTIDE SEQUENCE</scope>
    <source>
        <strain evidence="1">UP504</strain>
    </source>
</reference>
<organism evidence="1 2">
    <name type="scientific">Hydnum rufescens UP504</name>
    <dbReference type="NCBI Taxonomy" id="1448309"/>
    <lineage>
        <taxon>Eukaryota</taxon>
        <taxon>Fungi</taxon>
        <taxon>Dikarya</taxon>
        <taxon>Basidiomycota</taxon>
        <taxon>Agaricomycotina</taxon>
        <taxon>Agaricomycetes</taxon>
        <taxon>Cantharellales</taxon>
        <taxon>Hydnaceae</taxon>
        <taxon>Hydnum</taxon>
    </lineage>
</organism>
<accession>A0A9P6AZ52</accession>
<gene>
    <name evidence="1" type="ORF">BS47DRAFT_878145</name>
</gene>
<comment type="caution">
    <text evidence="1">The sequence shown here is derived from an EMBL/GenBank/DDBJ whole genome shotgun (WGS) entry which is preliminary data.</text>
</comment>
<sequence>MSVKTCADVYTHRAIISAVERRLGLRGLLKAYMDIWGYFRVLSSPRPARCESTSGWRRITIFHLQLSCPLILVLTGHSARSMIRINSLEIGEIFHPPWRKIWTRWVGGPYRYAQVQIG</sequence>
<evidence type="ECO:0000313" key="1">
    <source>
        <dbReference type="EMBL" id="KAF9514527.1"/>
    </source>
</evidence>
<dbReference type="EMBL" id="MU128960">
    <property type="protein sequence ID" value="KAF9514527.1"/>
    <property type="molecule type" value="Genomic_DNA"/>
</dbReference>